<dbReference type="AlphaFoldDB" id="A0A7J8WDR9"/>
<gene>
    <name evidence="1" type="ORF">Goklo_025113</name>
</gene>
<comment type="caution">
    <text evidence="1">The sequence shown here is derived from an EMBL/GenBank/DDBJ whole genome shotgun (WGS) entry which is preliminary data.</text>
</comment>
<dbReference type="Proteomes" id="UP000593573">
    <property type="component" value="Unassembled WGS sequence"/>
</dbReference>
<organism evidence="1 2">
    <name type="scientific">Gossypium klotzschianum</name>
    <dbReference type="NCBI Taxonomy" id="34286"/>
    <lineage>
        <taxon>Eukaryota</taxon>
        <taxon>Viridiplantae</taxon>
        <taxon>Streptophyta</taxon>
        <taxon>Embryophyta</taxon>
        <taxon>Tracheophyta</taxon>
        <taxon>Spermatophyta</taxon>
        <taxon>Magnoliopsida</taxon>
        <taxon>eudicotyledons</taxon>
        <taxon>Gunneridae</taxon>
        <taxon>Pentapetalae</taxon>
        <taxon>rosids</taxon>
        <taxon>malvids</taxon>
        <taxon>Malvales</taxon>
        <taxon>Malvaceae</taxon>
        <taxon>Malvoideae</taxon>
        <taxon>Gossypium</taxon>
    </lineage>
</organism>
<accession>A0A7J8WDR9</accession>
<dbReference type="EMBL" id="JABFAB010246691">
    <property type="protein sequence ID" value="MBA0673156.1"/>
    <property type="molecule type" value="Genomic_DNA"/>
</dbReference>
<evidence type="ECO:0000313" key="2">
    <source>
        <dbReference type="Proteomes" id="UP000593573"/>
    </source>
</evidence>
<evidence type="ECO:0000313" key="1">
    <source>
        <dbReference type="EMBL" id="MBA0673156.1"/>
    </source>
</evidence>
<feature type="non-terminal residue" evidence="1">
    <location>
        <position position="1"/>
    </location>
</feature>
<proteinExistence type="predicted"/>
<name>A0A7J8WDR9_9ROSI</name>
<dbReference type="OrthoDB" id="1001065at2759"/>
<protein>
    <submittedName>
        <fullName evidence="1">Uncharacterized protein</fullName>
    </submittedName>
</protein>
<sequence>DVITRPIVNADWSATCEQLLGKVPNKFRGSRIEMRWLEDNFEIIEVSVSDVENEQFACAFILRLIGGLLMSDKS</sequence>
<reference evidence="1 2" key="1">
    <citation type="journal article" date="2019" name="Genome Biol. Evol.">
        <title>Insights into the evolution of the New World diploid cottons (Gossypium, subgenus Houzingenia) based on genome sequencing.</title>
        <authorList>
            <person name="Grover C.E."/>
            <person name="Arick M.A. 2nd"/>
            <person name="Thrash A."/>
            <person name="Conover J.L."/>
            <person name="Sanders W.S."/>
            <person name="Peterson D.G."/>
            <person name="Frelichowski J.E."/>
            <person name="Scheffler J.A."/>
            <person name="Scheffler B.E."/>
            <person name="Wendel J.F."/>
        </authorList>
    </citation>
    <scope>NUCLEOTIDE SEQUENCE [LARGE SCALE GENOMIC DNA]</scope>
    <source>
        <strain evidence="1">57</strain>
        <tissue evidence="1">Leaf</tissue>
    </source>
</reference>
<keyword evidence="2" id="KW-1185">Reference proteome</keyword>